<evidence type="ECO:0000313" key="2">
    <source>
        <dbReference type="Proteomes" id="UP000005709"/>
    </source>
</evidence>
<reference evidence="1 2" key="1">
    <citation type="submission" date="2009-07" db="EMBL/GenBank/DDBJ databases">
        <authorList>
            <person name="Madupu R."/>
            <person name="Sebastian Y."/>
            <person name="Durkin A.S."/>
            <person name="Torralba M."/>
            <person name="Methe B."/>
            <person name="Sutton G.G."/>
            <person name="Strausberg R.L."/>
            <person name="Nelson K.E."/>
        </authorList>
    </citation>
    <scope>NUCLEOTIDE SEQUENCE [LARGE SCALE GENOMIC DNA]</scope>
    <source>
        <strain evidence="1 2">RM3268</strain>
    </source>
</reference>
<accession>C8PHS7</accession>
<evidence type="ECO:0008006" key="3">
    <source>
        <dbReference type="Google" id="ProtNLM"/>
    </source>
</evidence>
<dbReference type="EMBL" id="ACYG01000024">
    <property type="protein sequence ID" value="EEV17691.1"/>
    <property type="molecule type" value="Genomic_DNA"/>
</dbReference>
<comment type="caution">
    <text evidence="1">The sequence shown here is derived from an EMBL/GenBank/DDBJ whole genome shotgun (WGS) entry which is preliminary data.</text>
</comment>
<proteinExistence type="predicted"/>
<organism evidence="1 2">
    <name type="scientific">Campylobacter gracilis RM3268</name>
    <dbReference type="NCBI Taxonomy" id="553220"/>
    <lineage>
        <taxon>Bacteria</taxon>
        <taxon>Pseudomonadati</taxon>
        <taxon>Campylobacterota</taxon>
        <taxon>Epsilonproteobacteria</taxon>
        <taxon>Campylobacterales</taxon>
        <taxon>Campylobacteraceae</taxon>
        <taxon>Campylobacter</taxon>
    </lineage>
</organism>
<keyword evidence="2" id="KW-1185">Reference proteome</keyword>
<dbReference type="AlphaFoldDB" id="C8PHS7"/>
<dbReference type="OrthoDB" id="14666at2"/>
<sequence>MDFFTDWQEFDAAGATVKFYKKSQGGVEYIGFDSRKCVPPEPMVNALVALNFVKDETKKVVMVNHKFPMGLIPKIESKFDIAREDLDGDAVKLTISLKPGAVNEGFDTDAKCHG</sequence>
<gene>
    <name evidence="1" type="ORF">CAMGR0001_0523</name>
</gene>
<dbReference type="STRING" id="824.CGRAC_1826"/>
<dbReference type="RefSeq" id="WP_005871273.1">
    <property type="nucleotide sequence ID" value="NZ_ACYG01000024.1"/>
</dbReference>
<protein>
    <recommendedName>
        <fullName evidence="3">DUF2249 domain-containing protein</fullName>
    </recommendedName>
</protein>
<dbReference type="Proteomes" id="UP000005709">
    <property type="component" value="Unassembled WGS sequence"/>
</dbReference>
<evidence type="ECO:0000313" key="1">
    <source>
        <dbReference type="EMBL" id="EEV17691.1"/>
    </source>
</evidence>
<dbReference type="eggNOG" id="ENOG50347Q3">
    <property type="taxonomic scope" value="Bacteria"/>
</dbReference>
<name>C8PHS7_9BACT</name>